<dbReference type="EMBL" id="RCMV01000081">
    <property type="protein sequence ID" value="KAG3225529.1"/>
    <property type="molecule type" value="Genomic_DNA"/>
</dbReference>
<name>A0A8T1ILA1_9STRA</name>
<gene>
    <name evidence="1" type="ORF">PC129_g3864</name>
</gene>
<protein>
    <submittedName>
        <fullName evidence="1">Uncharacterized protein</fullName>
    </submittedName>
</protein>
<accession>A0A8T1ILA1</accession>
<evidence type="ECO:0000313" key="1">
    <source>
        <dbReference type="EMBL" id="KAG3225529.1"/>
    </source>
</evidence>
<proteinExistence type="predicted"/>
<evidence type="ECO:0000313" key="2">
    <source>
        <dbReference type="Proteomes" id="UP000760860"/>
    </source>
</evidence>
<dbReference type="Proteomes" id="UP000760860">
    <property type="component" value="Unassembled WGS sequence"/>
</dbReference>
<dbReference type="AlphaFoldDB" id="A0A8T1ILA1"/>
<comment type="caution">
    <text evidence="1">The sequence shown here is derived from an EMBL/GenBank/DDBJ whole genome shotgun (WGS) entry which is preliminary data.</text>
</comment>
<sequence>MSGQLRADYSGKVRGRPMLDLSEKLEKLRITPFDQRSTLRAASLACVVARATLQRWGKEGRSWRMSATSSRC</sequence>
<reference evidence="1" key="1">
    <citation type="submission" date="2018-05" db="EMBL/GenBank/DDBJ databases">
        <title>Effector identification in a new, highly contiguous assembly of the strawberry crown rot pathogen Phytophthora cactorum.</title>
        <authorList>
            <person name="Armitage A.D."/>
            <person name="Nellist C.F."/>
            <person name="Bates H."/>
            <person name="Vickerstaff R.J."/>
            <person name="Harrison R.J."/>
        </authorList>
    </citation>
    <scope>NUCLEOTIDE SEQUENCE</scope>
    <source>
        <strain evidence="1">P421</strain>
    </source>
</reference>
<organism evidence="1 2">
    <name type="scientific">Phytophthora cactorum</name>
    <dbReference type="NCBI Taxonomy" id="29920"/>
    <lineage>
        <taxon>Eukaryota</taxon>
        <taxon>Sar</taxon>
        <taxon>Stramenopiles</taxon>
        <taxon>Oomycota</taxon>
        <taxon>Peronosporomycetes</taxon>
        <taxon>Peronosporales</taxon>
        <taxon>Peronosporaceae</taxon>
        <taxon>Phytophthora</taxon>
    </lineage>
</organism>